<feature type="non-terminal residue" evidence="1">
    <location>
        <position position="334"/>
    </location>
</feature>
<sequence length="334" mass="33640">IASSSRPQSSHPSAASDDSDVLWSRAIDIGPTQQLTLTTSGVGLAAAAASSGAGGGSPLVSDASSEKLSKRDSAVSRTTTTAGTRSSGIITGLRSCTANMHTSIPATEAMVSGHYLLFSYELQIDVTLGSIARGSQKIATRTLLGSGIGAGAGHGGSEAETPTSALGFTLSRHTARHRALAEAHATSGSVSATAACFPPSAMQTPASFADAREAASLRPTRLSYGGAPRHDDALAVADALGCEGDDARQFGSLTSTPIHRNLSTPSAAEDKAAETAELPNAVEQLRYRCAESLALMPKIFDPSRPATGSVSAAPDTAGDATPTAPAPADTPSPD</sequence>
<evidence type="ECO:0000313" key="1">
    <source>
        <dbReference type="EMBL" id="KAJ2787598.1"/>
    </source>
</evidence>
<evidence type="ECO:0000313" key="2">
    <source>
        <dbReference type="Proteomes" id="UP001140087"/>
    </source>
</evidence>
<reference evidence="1" key="1">
    <citation type="submission" date="2022-07" db="EMBL/GenBank/DDBJ databases">
        <title>Phylogenomic reconstructions and comparative analyses of Kickxellomycotina fungi.</title>
        <authorList>
            <person name="Reynolds N.K."/>
            <person name="Stajich J.E."/>
            <person name="Barry K."/>
            <person name="Grigoriev I.V."/>
            <person name="Crous P."/>
            <person name="Smith M.E."/>
        </authorList>
    </citation>
    <scope>NUCLEOTIDE SEQUENCE</scope>
    <source>
        <strain evidence="1">BCRC 34780</strain>
    </source>
</reference>
<proteinExistence type="predicted"/>
<name>A0ACC1KD03_9FUNG</name>
<accession>A0ACC1KD03</accession>
<organism evidence="1 2">
    <name type="scientific">Coemansia helicoidea</name>
    <dbReference type="NCBI Taxonomy" id="1286919"/>
    <lineage>
        <taxon>Eukaryota</taxon>
        <taxon>Fungi</taxon>
        <taxon>Fungi incertae sedis</taxon>
        <taxon>Zoopagomycota</taxon>
        <taxon>Kickxellomycotina</taxon>
        <taxon>Kickxellomycetes</taxon>
        <taxon>Kickxellales</taxon>
        <taxon>Kickxellaceae</taxon>
        <taxon>Coemansia</taxon>
    </lineage>
</organism>
<protein>
    <submittedName>
        <fullName evidence="1">Uncharacterized protein</fullName>
    </submittedName>
</protein>
<gene>
    <name evidence="1" type="ORF">H4R21_007094</name>
</gene>
<keyword evidence="2" id="KW-1185">Reference proteome</keyword>
<comment type="caution">
    <text evidence="1">The sequence shown here is derived from an EMBL/GenBank/DDBJ whole genome shotgun (WGS) entry which is preliminary data.</text>
</comment>
<dbReference type="Proteomes" id="UP001140087">
    <property type="component" value="Unassembled WGS sequence"/>
</dbReference>
<dbReference type="EMBL" id="JANBUN010004180">
    <property type="protein sequence ID" value="KAJ2787598.1"/>
    <property type="molecule type" value="Genomic_DNA"/>
</dbReference>
<feature type="non-terminal residue" evidence="1">
    <location>
        <position position="1"/>
    </location>
</feature>